<evidence type="ECO:0008006" key="4">
    <source>
        <dbReference type="Google" id="ProtNLM"/>
    </source>
</evidence>
<accession>A0ABU5YH50</accession>
<evidence type="ECO:0000313" key="2">
    <source>
        <dbReference type="EMBL" id="MEB3049367.1"/>
    </source>
</evidence>
<sequence length="551" mass="58096">MTITTDGIEKWNLDTLDTVFEVATERAARKADFGGALGDAGDGLKGWEGRGGDAFRLELGKHRADIDDHQAEASAIANAFYAARAEVAACKKEWSSIKSIAASNDWAISPDGRLSGQVSDQKRNDFDSLQQRLTALMADASRTDGDLATAIRAVVGDTKVDARGRAVFGPPMPVDVPKAPVDPSGDPAAGSLPWLLNHGRQGGGPVPPVPVSAKDVEEFKVQARKMFANYGVPPDQIEAQVNAALVQAQQPLPRSAPRDVPREPERQPAPGFGEGFGDSWRATEQGVKNLLGQGGPGAPGVLESWGGLAKGVGKAFMNPVGVGMEDIKRAMDAPSLPYFLGEKTFDVGAAAVTAPFGGEGSMIRAGLSEALETGPAFSRYAAVGLDSAVTYDSSAAATAMDLNHAAANGVPTAGLSQQVAAMSTHYVGEFPDRVVLGRFGGQDGGYIGEARGNGGIYFDTGDPTWAALTDGLANSQQLGVVWPVNESFILEQMESQVSRFDYALPSGFANVDDIVRRRPYTYSAHEINYLDQNGPAFGYERVGNSWIYGGD</sequence>
<gene>
    <name evidence="2" type="ORF">KV112_06360</name>
</gene>
<reference evidence="2 3" key="1">
    <citation type="submission" date="2023-12" db="EMBL/GenBank/DDBJ databases">
        <title>Description of new species of Mycobacterium terrae complex isolated from sewage at the Sao Paulo Zoological Park Foundation in Brazil.</title>
        <authorList>
            <person name="Romagnoli C.L."/>
            <person name="Conceicao E.C."/>
            <person name="Machado E."/>
            <person name="Barreto L.B.P.F."/>
            <person name="Sharma A."/>
            <person name="Silva N.M."/>
            <person name="Marques L.E."/>
            <person name="Juliana M.A."/>
            <person name="Lourenco M.C.S."/>
            <person name="Digiampietri L.A."/>
            <person name="Suffys P.N."/>
            <person name="Viana-Niero C."/>
        </authorList>
    </citation>
    <scope>NUCLEOTIDE SEQUENCE [LARGE SCALE GENOMIC DNA]</scope>
    <source>
        <strain evidence="2 3">MYC123</strain>
    </source>
</reference>
<organism evidence="2 3">
    <name type="scientific">[Mycobacterium] zoologicum</name>
    <dbReference type="NCBI Taxonomy" id="2872311"/>
    <lineage>
        <taxon>Bacteria</taxon>
        <taxon>Bacillati</taxon>
        <taxon>Actinomycetota</taxon>
        <taxon>Actinomycetes</taxon>
        <taxon>Mycobacteriales</taxon>
        <taxon>Mycobacteriaceae</taxon>
        <taxon>Mycolicibacter</taxon>
    </lineage>
</organism>
<protein>
    <recommendedName>
        <fullName evidence="4">ESX-1 secretion-associated protein EspA/EspE-like domain-containing protein</fullName>
    </recommendedName>
</protein>
<comment type="caution">
    <text evidence="2">The sequence shown here is derived from an EMBL/GenBank/DDBJ whole genome shotgun (WGS) entry which is preliminary data.</text>
</comment>
<evidence type="ECO:0000313" key="3">
    <source>
        <dbReference type="Proteomes" id="UP001299046"/>
    </source>
</evidence>
<dbReference type="RefSeq" id="WP_224864377.1">
    <property type="nucleotide sequence ID" value="NZ_JAYJJS010000006.1"/>
</dbReference>
<feature type="region of interest" description="Disordered" evidence="1">
    <location>
        <begin position="251"/>
        <end position="277"/>
    </location>
</feature>
<evidence type="ECO:0000256" key="1">
    <source>
        <dbReference type="SAM" id="MobiDB-lite"/>
    </source>
</evidence>
<feature type="compositionally biased region" description="Basic and acidic residues" evidence="1">
    <location>
        <begin position="256"/>
        <end position="266"/>
    </location>
</feature>
<keyword evidence="3" id="KW-1185">Reference proteome</keyword>
<proteinExistence type="predicted"/>
<dbReference type="EMBL" id="JAYJJT010000005">
    <property type="protein sequence ID" value="MEB3049367.1"/>
    <property type="molecule type" value="Genomic_DNA"/>
</dbReference>
<dbReference type="Proteomes" id="UP001299046">
    <property type="component" value="Unassembled WGS sequence"/>
</dbReference>
<name>A0ABU5YH50_9MYCO</name>